<proteinExistence type="inferred from homology"/>
<evidence type="ECO:0000256" key="1">
    <source>
        <dbReference type="ARBA" id="ARBA00022741"/>
    </source>
</evidence>
<dbReference type="PANTHER" id="PTHR11711">
    <property type="entry name" value="ADP RIBOSYLATION FACTOR-RELATED"/>
    <property type="match status" value="1"/>
</dbReference>
<organism evidence="6 7">
    <name type="scientific">Anncaliia algerae PRA339</name>
    <dbReference type="NCBI Taxonomy" id="1288291"/>
    <lineage>
        <taxon>Eukaryota</taxon>
        <taxon>Fungi</taxon>
        <taxon>Fungi incertae sedis</taxon>
        <taxon>Microsporidia</taxon>
        <taxon>Tubulinosematoidea</taxon>
        <taxon>Tubulinosematidae</taxon>
        <taxon>Anncaliia</taxon>
    </lineage>
</organism>
<dbReference type="Pfam" id="PF00025">
    <property type="entry name" value="Arf"/>
    <property type="match status" value="1"/>
</dbReference>
<feature type="binding site" evidence="3">
    <location>
        <begin position="25"/>
        <end position="32"/>
    </location>
    <ligand>
        <name>GTP</name>
        <dbReference type="ChEBI" id="CHEBI:37565"/>
    </ligand>
</feature>
<dbReference type="Gene3D" id="3.40.50.300">
    <property type="entry name" value="P-loop containing nucleotide triphosphate hydrolases"/>
    <property type="match status" value="1"/>
</dbReference>
<keyword evidence="7" id="KW-1185">Reference proteome</keyword>
<dbReference type="SMART" id="SM00175">
    <property type="entry name" value="RAB"/>
    <property type="match status" value="1"/>
</dbReference>
<keyword evidence="4" id="KW-0460">Magnesium</keyword>
<comment type="similarity">
    <text evidence="5">Belongs to the small GTPase superfamily. Arf family.</text>
</comment>
<dbReference type="GO" id="GO:0046872">
    <property type="term" value="F:metal ion binding"/>
    <property type="evidence" value="ECO:0007669"/>
    <property type="project" value="UniProtKB-KW"/>
</dbReference>
<keyword evidence="2 3" id="KW-0342">GTP-binding</keyword>
<dbReference type="PROSITE" id="PS51417">
    <property type="entry name" value="ARF"/>
    <property type="match status" value="1"/>
</dbReference>
<feature type="binding site" evidence="3">
    <location>
        <position position="71"/>
    </location>
    <ligand>
        <name>GTP</name>
        <dbReference type="ChEBI" id="CHEBI:37565"/>
    </ligand>
</feature>
<dbReference type="NCBIfam" id="TIGR00231">
    <property type="entry name" value="small_GTP"/>
    <property type="match status" value="1"/>
</dbReference>
<dbReference type="STRING" id="1288291.A0A059F213"/>
<dbReference type="PROSITE" id="PS51419">
    <property type="entry name" value="RAB"/>
    <property type="match status" value="1"/>
</dbReference>
<protein>
    <recommendedName>
        <fullName evidence="8">Small GTP-binding protein domain</fullName>
    </recommendedName>
</protein>
<name>A0A059F213_9MICR</name>
<dbReference type="CDD" id="cd00878">
    <property type="entry name" value="Arf_Arl"/>
    <property type="match status" value="1"/>
</dbReference>
<dbReference type="InterPro" id="IPR005225">
    <property type="entry name" value="Small_GTP-bd"/>
</dbReference>
<evidence type="ECO:0000256" key="2">
    <source>
        <dbReference type="ARBA" id="ARBA00023134"/>
    </source>
</evidence>
<dbReference type="PRINTS" id="PR00328">
    <property type="entry name" value="SAR1GTPBP"/>
</dbReference>
<evidence type="ECO:0000256" key="3">
    <source>
        <dbReference type="PIRSR" id="PIRSR606689-1"/>
    </source>
</evidence>
<dbReference type="SMART" id="SM00177">
    <property type="entry name" value="ARF"/>
    <property type="match status" value="1"/>
</dbReference>
<evidence type="ECO:0000313" key="7">
    <source>
        <dbReference type="Proteomes" id="UP000030655"/>
    </source>
</evidence>
<dbReference type="InterPro" id="IPR006689">
    <property type="entry name" value="Small_GTPase_ARF/SAR"/>
</dbReference>
<dbReference type="InterPro" id="IPR027417">
    <property type="entry name" value="P-loop_NTPase"/>
</dbReference>
<dbReference type="HOGENOM" id="CLU_040729_12_4_1"/>
<sequence>MGGVVINRLKKLFHTSKPQQILMVGLDSVGKTTILYLLQNNNAIETVPTIGFNIEDIKIGNTTLKICDMGGQKKIRGLWKSYSDDSNGIVYVFDIADPEKWEEGKGYLIDIAKEKDVPVLIILNKIDLIGYNQSEIDNRVNIINEMCRESIPNTKFRIFPISAKVDNKEPYKAYFELENAFTWLNSAIEGKI</sequence>
<feature type="binding site" evidence="4">
    <location>
        <position position="49"/>
    </location>
    <ligand>
        <name>Mg(2+)</name>
        <dbReference type="ChEBI" id="CHEBI:18420"/>
    </ligand>
</feature>
<keyword evidence="1 3" id="KW-0547">Nucleotide-binding</keyword>
<evidence type="ECO:0008006" key="8">
    <source>
        <dbReference type="Google" id="ProtNLM"/>
    </source>
</evidence>
<dbReference type="Proteomes" id="UP000030655">
    <property type="component" value="Unassembled WGS sequence"/>
</dbReference>
<keyword evidence="4" id="KW-0479">Metal-binding</keyword>
<dbReference type="AlphaFoldDB" id="A0A059F213"/>
<reference evidence="6 7" key="2">
    <citation type="submission" date="2014-03" db="EMBL/GenBank/DDBJ databases">
        <title>The Genome Sequence of Anncaliia algerae insect isolate PRA339.</title>
        <authorList>
            <consortium name="The Broad Institute Genome Sequencing Platform"/>
            <consortium name="The Broad Institute Genome Sequencing Center for Infectious Disease"/>
            <person name="Cuomo C."/>
            <person name="Becnel J."/>
            <person name="Sanscrainte N."/>
            <person name="Walker B."/>
            <person name="Young S.K."/>
            <person name="Zeng Q."/>
            <person name="Gargeya S."/>
            <person name="Fitzgerald M."/>
            <person name="Haas B."/>
            <person name="Abouelleil A."/>
            <person name="Alvarado L."/>
            <person name="Arachchi H.M."/>
            <person name="Berlin A.M."/>
            <person name="Chapman S.B."/>
            <person name="Dewar J."/>
            <person name="Goldberg J."/>
            <person name="Griggs A."/>
            <person name="Gujja S."/>
            <person name="Hansen M."/>
            <person name="Howarth C."/>
            <person name="Imamovic A."/>
            <person name="Larimer J."/>
            <person name="McCowan C."/>
            <person name="Murphy C."/>
            <person name="Neiman D."/>
            <person name="Pearson M."/>
            <person name="Priest M."/>
            <person name="Roberts A."/>
            <person name="Saif S."/>
            <person name="Shea T."/>
            <person name="Sisk P."/>
            <person name="Sykes S."/>
            <person name="Wortman J."/>
            <person name="Nusbaum C."/>
            <person name="Birren B."/>
        </authorList>
    </citation>
    <scope>NUCLEOTIDE SEQUENCE [LARGE SCALE GENOMIC DNA]</scope>
    <source>
        <strain evidence="6 7">PRA339</strain>
    </source>
</reference>
<dbReference type="GO" id="GO:0005525">
    <property type="term" value="F:GTP binding"/>
    <property type="evidence" value="ECO:0007669"/>
    <property type="project" value="UniProtKB-KW"/>
</dbReference>
<dbReference type="InterPro" id="IPR024156">
    <property type="entry name" value="Small_GTPase_ARF"/>
</dbReference>
<gene>
    <name evidence="6" type="ORF">H312_01419</name>
</gene>
<dbReference type="VEuPathDB" id="MicrosporidiaDB:H312_01419"/>
<dbReference type="SUPFAM" id="SSF52540">
    <property type="entry name" value="P-loop containing nucleoside triphosphate hydrolases"/>
    <property type="match status" value="1"/>
</dbReference>
<evidence type="ECO:0000256" key="5">
    <source>
        <dbReference type="RuleBase" id="RU003925"/>
    </source>
</evidence>
<evidence type="ECO:0000256" key="4">
    <source>
        <dbReference type="PIRSR" id="PIRSR606689-2"/>
    </source>
</evidence>
<feature type="binding site" evidence="3">
    <location>
        <begin position="124"/>
        <end position="127"/>
    </location>
    <ligand>
        <name>GTP</name>
        <dbReference type="ChEBI" id="CHEBI:37565"/>
    </ligand>
</feature>
<accession>A0A059F213</accession>
<dbReference type="GO" id="GO:0003924">
    <property type="term" value="F:GTPase activity"/>
    <property type="evidence" value="ECO:0007669"/>
    <property type="project" value="InterPro"/>
</dbReference>
<evidence type="ECO:0000313" key="6">
    <source>
        <dbReference type="EMBL" id="KCZ81127.1"/>
    </source>
</evidence>
<dbReference type="OrthoDB" id="2011769at2759"/>
<feature type="binding site" evidence="4">
    <location>
        <position position="32"/>
    </location>
    <ligand>
        <name>Mg(2+)</name>
        <dbReference type="ChEBI" id="CHEBI:18420"/>
    </ligand>
</feature>
<reference evidence="7" key="1">
    <citation type="submission" date="2013-02" db="EMBL/GenBank/DDBJ databases">
        <authorList>
            <consortium name="The Broad Institute Genome Sequencing Platform"/>
            <person name="Cuomo C."/>
            <person name="Becnel J."/>
            <person name="Sanscrainte N."/>
            <person name="Walker B."/>
            <person name="Young S.K."/>
            <person name="Zeng Q."/>
            <person name="Gargeya S."/>
            <person name="Fitzgerald M."/>
            <person name="Haas B."/>
            <person name="Abouelleil A."/>
            <person name="Alvarado L."/>
            <person name="Arachchi H.M."/>
            <person name="Berlin A.M."/>
            <person name="Chapman S.B."/>
            <person name="Dewar J."/>
            <person name="Goldberg J."/>
            <person name="Griggs A."/>
            <person name="Gujja S."/>
            <person name="Hansen M."/>
            <person name="Howarth C."/>
            <person name="Imamovic A."/>
            <person name="Larimer J."/>
            <person name="McCowan C."/>
            <person name="Murphy C."/>
            <person name="Neiman D."/>
            <person name="Pearson M."/>
            <person name="Priest M."/>
            <person name="Roberts A."/>
            <person name="Saif S."/>
            <person name="Shea T."/>
            <person name="Sisk P."/>
            <person name="Sykes S."/>
            <person name="Wortman J."/>
            <person name="Nusbaum C."/>
            <person name="Birren B."/>
        </authorList>
    </citation>
    <scope>NUCLEOTIDE SEQUENCE [LARGE SCALE GENOMIC DNA]</scope>
    <source>
        <strain evidence="7">PRA339</strain>
    </source>
</reference>
<dbReference type="EMBL" id="KK365149">
    <property type="protein sequence ID" value="KCZ81127.1"/>
    <property type="molecule type" value="Genomic_DNA"/>
</dbReference>
<dbReference type="SMART" id="SM00178">
    <property type="entry name" value="SAR"/>
    <property type="match status" value="1"/>
</dbReference>